<reference evidence="1 2" key="2">
    <citation type="submission" date="2017-10" db="EMBL/GenBank/DDBJ databases">
        <title>Extensive intraspecific genome diversity in a model arbuscular mycorrhizal fungus.</title>
        <authorList>
            <person name="Chen E.C.H."/>
            <person name="Morin E."/>
            <person name="Baudet D."/>
            <person name="Noel J."/>
            <person name="Ndikumana S."/>
            <person name="Charron P."/>
            <person name="St-Onge C."/>
            <person name="Giorgi J."/>
            <person name="Grigoriev I.V."/>
            <person name="Roux C."/>
            <person name="Martin F.M."/>
            <person name="Corradi N."/>
        </authorList>
    </citation>
    <scope>NUCLEOTIDE SEQUENCE [LARGE SCALE GENOMIC DNA]</scope>
    <source>
        <strain evidence="1 2">C2</strain>
    </source>
</reference>
<comment type="caution">
    <text evidence="1">The sequence shown here is derived from an EMBL/GenBank/DDBJ whole genome shotgun (WGS) entry which is preliminary data.</text>
</comment>
<accession>A0A2N1M1D3</accession>
<organism evidence="1 2">
    <name type="scientific">Rhizophagus irregularis</name>
    <dbReference type="NCBI Taxonomy" id="588596"/>
    <lineage>
        <taxon>Eukaryota</taxon>
        <taxon>Fungi</taxon>
        <taxon>Fungi incertae sedis</taxon>
        <taxon>Mucoromycota</taxon>
        <taxon>Glomeromycotina</taxon>
        <taxon>Glomeromycetes</taxon>
        <taxon>Glomerales</taxon>
        <taxon>Glomeraceae</taxon>
        <taxon>Rhizophagus</taxon>
    </lineage>
</organism>
<dbReference type="AlphaFoldDB" id="A0A2N1M1D3"/>
<dbReference type="EMBL" id="LLXL01007573">
    <property type="protein sequence ID" value="PKK55448.1"/>
    <property type="molecule type" value="Genomic_DNA"/>
</dbReference>
<evidence type="ECO:0000313" key="2">
    <source>
        <dbReference type="Proteomes" id="UP000233469"/>
    </source>
</evidence>
<sequence length="79" mass="9572">SQLWETYAEKIGKLLDKKKDIIDNIEILINNINRIWNTIRDTFKKANNELPKKKECKKFIEKHYETILEICFKFGWTAR</sequence>
<gene>
    <name evidence="1" type="ORF">RhiirC2_802354</name>
</gene>
<evidence type="ECO:0000313" key="1">
    <source>
        <dbReference type="EMBL" id="PKK55448.1"/>
    </source>
</evidence>
<reference evidence="1 2" key="1">
    <citation type="submission" date="2016-04" db="EMBL/GenBank/DDBJ databases">
        <title>Genome analyses suggest a sexual origin of heterokaryosis in a supposedly ancient asexual fungus.</title>
        <authorList>
            <person name="Ropars J."/>
            <person name="Sedzielewska K."/>
            <person name="Noel J."/>
            <person name="Charron P."/>
            <person name="Farinelli L."/>
            <person name="Marton T."/>
            <person name="Kruger M."/>
            <person name="Pelin A."/>
            <person name="Brachmann A."/>
            <person name="Corradi N."/>
        </authorList>
    </citation>
    <scope>NUCLEOTIDE SEQUENCE [LARGE SCALE GENOMIC DNA]</scope>
    <source>
        <strain evidence="1 2">C2</strain>
    </source>
</reference>
<dbReference type="Proteomes" id="UP000233469">
    <property type="component" value="Unassembled WGS sequence"/>
</dbReference>
<name>A0A2N1M1D3_9GLOM</name>
<feature type="non-terminal residue" evidence="1">
    <location>
        <position position="1"/>
    </location>
</feature>
<protein>
    <submittedName>
        <fullName evidence="1">Uncharacterized protein</fullName>
    </submittedName>
</protein>
<proteinExistence type="predicted"/>